<name>A0A917EWL5_HALAA</name>
<protein>
    <submittedName>
        <fullName evidence="1">Uncharacterized protein</fullName>
    </submittedName>
</protein>
<proteinExistence type="predicted"/>
<dbReference type="AlphaFoldDB" id="A0A917EWL5"/>
<evidence type="ECO:0000313" key="1">
    <source>
        <dbReference type="EMBL" id="GGF16846.1"/>
    </source>
</evidence>
<dbReference type="Proteomes" id="UP000660110">
    <property type="component" value="Unassembled WGS sequence"/>
</dbReference>
<dbReference type="EMBL" id="BMEL01000001">
    <property type="protein sequence ID" value="GGF16846.1"/>
    <property type="molecule type" value="Genomic_DNA"/>
</dbReference>
<comment type="caution">
    <text evidence="1">The sequence shown here is derived from an EMBL/GenBank/DDBJ whole genome shotgun (WGS) entry which is preliminary data.</text>
</comment>
<organism evidence="1 2">
    <name type="scientific">Halobacillus andaensis</name>
    <dbReference type="NCBI Taxonomy" id="1176239"/>
    <lineage>
        <taxon>Bacteria</taxon>
        <taxon>Bacillati</taxon>
        <taxon>Bacillota</taxon>
        <taxon>Bacilli</taxon>
        <taxon>Bacillales</taxon>
        <taxon>Bacillaceae</taxon>
        <taxon>Halobacillus</taxon>
    </lineage>
</organism>
<evidence type="ECO:0000313" key="2">
    <source>
        <dbReference type="Proteomes" id="UP000660110"/>
    </source>
</evidence>
<reference evidence="1" key="1">
    <citation type="journal article" date="2014" name="Int. J. Syst. Evol. Microbiol.">
        <title>Complete genome sequence of Corynebacterium casei LMG S-19264T (=DSM 44701T), isolated from a smear-ripened cheese.</title>
        <authorList>
            <consortium name="US DOE Joint Genome Institute (JGI-PGF)"/>
            <person name="Walter F."/>
            <person name="Albersmeier A."/>
            <person name="Kalinowski J."/>
            <person name="Ruckert C."/>
        </authorList>
    </citation>
    <scope>NUCLEOTIDE SEQUENCE</scope>
    <source>
        <strain evidence="1">CGMCC 1.12153</strain>
    </source>
</reference>
<keyword evidence="2" id="KW-1185">Reference proteome</keyword>
<sequence>MDIEFLKTFDRKQINQIVSRFIAKIVVQDLDDGSTKVDIKYKVNKDDLQLILKVGVKEITAHRYYEN</sequence>
<accession>A0A917EWL5</accession>
<reference evidence="1" key="2">
    <citation type="submission" date="2020-09" db="EMBL/GenBank/DDBJ databases">
        <authorList>
            <person name="Sun Q."/>
            <person name="Zhou Y."/>
        </authorList>
    </citation>
    <scope>NUCLEOTIDE SEQUENCE</scope>
    <source>
        <strain evidence="1">CGMCC 1.12153</strain>
    </source>
</reference>
<gene>
    <name evidence="1" type="ORF">GCM10010954_14400</name>
</gene>